<reference evidence="2 3" key="1">
    <citation type="submission" date="2016-08" db="EMBL/GenBank/DDBJ databases">
        <title>Draft genome sequence of allopolyploid Zygosaccharomyces rouxii.</title>
        <authorList>
            <person name="Watanabe J."/>
            <person name="Uehara K."/>
            <person name="Mogi Y."/>
            <person name="Tsukioka Y."/>
        </authorList>
    </citation>
    <scope>NUCLEOTIDE SEQUENCE [LARGE SCALE GENOMIC DNA]</scope>
    <source>
        <strain evidence="2 3">NBRC 110957</strain>
    </source>
</reference>
<comment type="caution">
    <text evidence="2">The sequence shown here is derived from an EMBL/GenBank/DDBJ whole genome shotgun (WGS) entry which is preliminary data.</text>
</comment>
<dbReference type="OMA" id="YDCALLK"/>
<name>A0A1Q2ZZB8_ZYGRO</name>
<evidence type="ECO:0000256" key="1">
    <source>
        <dbReference type="SAM" id="MobiDB-lite"/>
    </source>
</evidence>
<accession>A0A1Q2ZZB8</accession>
<dbReference type="eggNOG" id="ENOG502S3NH">
    <property type="taxonomic scope" value="Eukaryota"/>
</dbReference>
<feature type="region of interest" description="Disordered" evidence="1">
    <location>
        <begin position="221"/>
        <end position="246"/>
    </location>
</feature>
<evidence type="ECO:0000313" key="2">
    <source>
        <dbReference type="EMBL" id="GAV48780.1"/>
    </source>
</evidence>
<organism evidence="2 3">
    <name type="scientific">Zygosaccharomyces rouxii</name>
    <dbReference type="NCBI Taxonomy" id="4956"/>
    <lineage>
        <taxon>Eukaryota</taxon>
        <taxon>Fungi</taxon>
        <taxon>Dikarya</taxon>
        <taxon>Ascomycota</taxon>
        <taxon>Saccharomycotina</taxon>
        <taxon>Saccharomycetes</taxon>
        <taxon>Saccharomycetales</taxon>
        <taxon>Saccharomycetaceae</taxon>
        <taxon>Zygosaccharomyces</taxon>
    </lineage>
</organism>
<dbReference type="OrthoDB" id="4069549at2759"/>
<gene>
    <name evidence="2" type="ORF">ZYGR_0N01850</name>
</gene>
<sequence>MDRCHYDQLVEQIRSQRLDNNVFFGPINSLIQKDFLQLENIRFFITLGLDTCQLSQLWDNGSLRNDDSVVINFDPKFNPSEIDTTSRFFYENVENLRKIIANVANDCNNTNQQEMKKLVKNDIESLGTLYSGNWGVQMRYLLDIAIIFKIASQYGKILIVSKNGNDNVLVSFLIAIQMIQNPQLSALEAFKFIKVQRPSVHELTPEFVSLCNSLSGNSLSGPIPDKQSRKLEQMDYLSSKRSRISD</sequence>
<dbReference type="AlphaFoldDB" id="A0A1Q2ZZB8"/>
<proteinExistence type="predicted"/>
<evidence type="ECO:0000313" key="3">
    <source>
        <dbReference type="Proteomes" id="UP000187013"/>
    </source>
</evidence>
<dbReference type="EMBL" id="BDGX01000014">
    <property type="protein sequence ID" value="GAV48780.1"/>
    <property type="molecule type" value="Genomic_DNA"/>
</dbReference>
<dbReference type="Proteomes" id="UP000187013">
    <property type="component" value="Unassembled WGS sequence"/>
</dbReference>
<protein>
    <submittedName>
        <fullName evidence="2">Uncharacterized protein</fullName>
    </submittedName>
</protein>